<dbReference type="Pfam" id="PF13672">
    <property type="entry name" value="PP2C_2"/>
    <property type="match status" value="1"/>
</dbReference>
<evidence type="ECO:0000259" key="1">
    <source>
        <dbReference type="PROSITE" id="PS51746"/>
    </source>
</evidence>
<organism evidence="2 3">
    <name type="scientific">Sphingomonas oryzagri</name>
    <dbReference type="NCBI Taxonomy" id="3042314"/>
    <lineage>
        <taxon>Bacteria</taxon>
        <taxon>Pseudomonadati</taxon>
        <taxon>Pseudomonadota</taxon>
        <taxon>Alphaproteobacteria</taxon>
        <taxon>Sphingomonadales</taxon>
        <taxon>Sphingomonadaceae</taxon>
        <taxon>Sphingomonas</taxon>
    </lineage>
</organism>
<dbReference type="SMART" id="SM00331">
    <property type="entry name" value="PP2C_SIG"/>
    <property type="match status" value="1"/>
</dbReference>
<gene>
    <name evidence="2" type="ORF">QGN17_05830</name>
</gene>
<dbReference type="PROSITE" id="PS51746">
    <property type="entry name" value="PPM_2"/>
    <property type="match status" value="1"/>
</dbReference>
<dbReference type="EMBL" id="JARYGZ010000001">
    <property type="protein sequence ID" value="MDH7638243.1"/>
    <property type="molecule type" value="Genomic_DNA"/>
</dbReference>
<name>A0ABT6MYW2_9SPHN</name>
<dbReference type="PANTHER" id="PTHR13832:SF827">
    <property type="entry name" value="PROTEIN PHOSPHATASE 1L"/>
    <property type="match status" value="1"/>
</dbReference>
<evidence type="ECO:0000313" key="2">
    <source>
        <dbReference type="EMBL" id="MDH7638243.1"/>
    </source>
</evidence>
<dbReference type="PANTHER" id="PTHR13832">
    <property type="entry name" value="PROTEIN PHOSPHATASE 2C"/>
    <property type="match status" value="1"/>
</dbReference>
<evidence type="ECO:0000313" key="3">
    <source>
        <dbReference type="Proteomes" id="UP001160625"/>
    </source>
</evidence>
<dbReference type="Proteomes" id="UP001160625">
    <property type="component" value="Unassembled WGS sequence"/>
</dbReference>
<dbReference type="InterPro" id="IPR001932">
    <property type="entry name" value="PPM-type_phosphatase-like_dom"/>
</dbReference>
<feature type="domain" description="PPM-type phosphatase" evidence="1">
    <location>
        <begin position="22"/>
        <end position="254"/>
    </location>
</feature>
<dbReference type="SMART" id="SM00332">
    <property type="entry name" value="PP2Cc"/>
    <property type="match status" value="1"/>
</dbReference>
<keyword evidence="3" id="KW-1185">Reference proteome</keyword>
<dbReference type="RefSeq" id="WP_281043558.1">
    <property type="nucleotide sequence ID" value="NZ_JARYGZ010000001.1"/>
</dbReference>
<protein>
    <submittedName>
        <fullName evidence="2">Protein phosphatase 2C domain-containing protein</fullName>
    </submittedName>
</protein>
<dbReference type="InterPro" id="IPR036457">
    <property type="entry name" value="PPM-type-like_dom_sf"/>
</dbReference>
<dbReference type="SUPFAM" id="SSF81606">
    <property type="entry name" value="PP2C-like"/>
    <property type="match status" value="1"/>
</dbReference>
<sequence length="255" mass="27011">MNLRALAGWLRQTAAPAADSAACYVRSVSRTHVGRVRTINEDRVLDMSEHRLWAIADGMGGHAAGDAAAEAAIAMLQTVALDGQVSADSLGAALSEVNRHLHERTRQGSPMSGATIVAMFEKNRAMTILWAGDCRAYRLRDGQLAQLTHDHTVVQELVDQGALDAAQAALHPQAHVVTRALGAAEDLLLDRATSDALAGDLFLLCSDGLISAPMALDRLIQSAPRLLPSRADSLIAEALSCGGQDNISLLLVEII</sequence>
<accession>A0ABT6MYW2</accession>
<dbReference type="InterPro" id="IPR015655">
    <property type="entry name" value="PP2C"/>
</dbReference>
<proteinExistence type="predicted"/>
<dbReference type="Gene3D" id="3.60.40.10">
    <property type="entry name" value="PPM-type phosphatase domain"/>
    <property type="match status" value="1"/>
</dbReference>
<reference evidence="2" key="1">
    <citation type="submission" date="2023-04" db="EMBL/GenBank/DDBJ databases">
        <title>Sphingomonas sp. MAHUQ-71 isolated from rice field.</title>
        <authorList>
            <person name="Huq M.A."/>
        </authorList>
    </citation>
    <scope>NUCLEOTIDE SEQUENCE</scope>
    <source>
        <strain evidence="2">MAHUQ-71</strain>
    </source>
</reference>
<comment type="caution">
    <text evidence="2">The sequence shown here is derived from an EMBL/GenBank/DDBJ whole genome shotgun (WGS) entry which is preliminary data.</text>
</comment>
<dbReference type="CDD" id="cd00143">
    <property type="entry name" value="PP2Cc"/>
    <property type="match status" value="1"/>
</dbReference>